<keyword evidence="1" id="KW-0472">Membrane</keyword>
<evidence type="ECO:0000313" key="2">
    <source>
        <dbReference type="EMBL" id="GAC20384.1"/>
    </source>
</evidence>
<gene>
    <name evidence="2" type="ORF">GARC_3426</name>
</gene>
<comment type="caution">
    <text evidence="2">The sequence shown here is derived from an EMBL/GenBank/DDBJ whole genome shotgun (WGS) entry which is preliminary data.</text>
</comment>
<evidence type="ECO:0000256" key="1">
    <source>
        <dbReference type="SAM" id="Phobius"/>
    </source>
</evidence>
<keyword evidence="1" id="KW-0812">Transmembrane</keyword>
<dbReference type="AlphaFoldDB" id="K6XIB7"/>
<dbReference type="Proteomes" id="UP000006327">
    <property type="component" value="Unassembled WGS sequence"/>
</dbReference>
<keyword evidence="1" id="KW-1133">Transmembrane helix</keyword>
<sequence>MFLVSFFFNLLNYSIIIFGIVSAFYQIVKPNPNAYFGLT</sequence>
<accession>K6XIB7</accession>
<dbReference type="STRING" id="493475.GARC_3426"/>
<keyword evidence="3" id="KW-1185">Reference proteome</keyword>
<name>K6XIB7_9ALTE</name>
<organism evidence="2 3">
    <name type="scientific">Paraglaciecola arctica BSs20135</name>
    <dbReference type="NCBI Taxonomy" id="493475"/>
    <lineage>
        <taxon>Bacteria</taxon>
        <taxon>Pseudomonadati</taxon>
        <taxon>Pseudomonadota</taxon>
        <taxon>Gammaproteobacteria</taxon>
        <taxon>Alteromonadales</taxon>
        <taxon>Alteromonadaceae</taxon>
        <taxon>Paraglaciecola</taxon>
    </lineage>
</organism>
<protein>
    <submittedName>
        <fullName evidence="2">Uncharacterized protein</fullName>
    </submittedName>
</protein>
<proteinExistence type="predicted"/>
<reference evidence="2 3" key="1">
    <citation type="journal article" date="2017" name="Antonie Van Leeuwenhoek">
        <title>Rhizobium rhizosphaerae sp. nov., a novel species isolated from rice rhizosphere.</title>
        <authorList>
            <person name="Zhao J.J."/>
            <person name="Zhang J."/>
            <person name="Zhang R.J."/>
            <person name="Zhang C.W."/>
            <person name="Yin H.Q."/>
            <person name="Zhang X.X."/>
        </authorList>
    </citation>
    <scope>NUCLEOTIDE SEQUENCE [LARGE SCALE GENOMIC DNA]</scope>
    <source>
        <strain evidence="2 3">BSs20135</strain>
    </source>
</reference>
<feature type="transmembrane region" description="Helical" evidence="1">
    <location>
        <begin position="6"/>
        <end position="28"/>
    </location>
</feature>
<dbReference type="EMBL" id="BAEO01000052">
    <property type="protein sequence ID" value="GAC20384.1"/>
    <property type="molecule type" value="Genomic_DNA"/>
</dbReference>
<evidence type="ECO:0000313" key="3">
    <source>
        <dbReference type="Proteomes" id="UP000006327"/>
    </source>
</evidence>